<proteinExistence type="predicted"/>
<evidence type="ECO:0000256" key="2">
    <source>
        <dbReference type="ARBA" id="ARBA00022737"/>
    </source>
</evidence>
<evidence type="ECO:0000256" key="1">
    <source>
        <dbReference type="ARBA" id="ARBA00022574"/>
    </source>
</evidence>
<sequence length="412" mass="45184">MGSARESYYRSHKAVPMASQPAVSPSAVDDGGPRDGEMDRTVTEPSVGSSSTPRADDGDRSVDERHPVGGVVEVGWEYVRSSVKPEIATSPFYVIATHSNTRDVMLFHVGEDGARLDRCVLVAKHAKEVTSLAVMSDNVKFVTGGSDNFVYTWTVISDNGGDLTAKCVGEMQLESGVRMLSSHPHHDRIAIVLSGNVVLLRHLSKDEVDEMRIQIKDSNVTALSQGTHTLVYGTDSGLVYVWQYEKPDNLVTFYRATSSHVHFLSMRNDTIASWGMNDDYIRVWDKASEKSTGTLCTGNKHLAHLVLSSDGTHVITTLGTNDVIVYQNKANGFGRLAMDRELCLLAVDNSDLYLVSTTGTIQKRDYRELGSSQIRPGCEERITNTDVIKAEVTNLTLESKKKRKPSAVCGIL</sequence>
<dbReference type="InterPro" id="IPR050505">
    <property type="entry name" value="WDR55/POC1"/>
</dbReference>
<dbReference type="AlphaFoldDB" id="A0AAD9KCF5"/>
<dbReference type="PROSITE" id="PS50294">
    <property type="entry name" value="WD_REPEATS_REGION"/>
    <property type="match status" value="1"/>
</dbReference>
<protein>
    <recommendedName>
        <fullName evidence="7">Guanine nucleotide-binding protein subunit beta-like protein</fullName>
    </recommendedName>
</protein>
<dbReference type="EMBL" id="JAODUP010000014">
    <property type="protein sequence ID" value="KAK2168766.1"/>
    <property type="molecule type" value="Genomic_DNA"/>
</dbReference>
<keyword evidence="1 3" id="KW-0853">WD repeat</keyword>
<feature type="compositionally biased region" description="Polar residues" evidence="4">
    <location>
        <begin position="43"/>
        <end position="53"/>
    </location>
</feature>
<feature type="compositionally biased region" description="Basic and acidic residues" evidence="4">
    <location>
        <begin position="31"/>
        <end position="42"/>
    </location>
</feature>
<accession>A0AAD9KCF5</accession>
<name>A0AAD9KCF5_9ANNE</name>
<keyword evidence="2" id="KW-0677">Repeat</keyword>
<evidence type="ECO:0000313" key="6">
    <source>
        <dbReference type="Proteomes" id="UP001208570"/>
    </source>
</evidence>
<reference evidence="5" key="1">
    <citation type="journal article" date="2023" name="Mol. Biol. Evol.">
        <title>Third-Generation Sequencing Reveals the Adaptive Role of the Epigenome in Three Deep-Sea Polychaetes.</title>
        <authorList>
            <person name="Perez M."/>
            <person name="Aroh O."/>
            <person name="Sun Y."/>
            <person name="Lan Y."/>
            <person name="Juniper S.K."/>
            <person name="Young C.R."/>
            <person name="Angers B."/>
            <person name="Qian P.Y."/>
        </authorList>
    </citation>
    <scope>NUCLEOTIDE SEQUENCE</scope>
    <source>
        <strain evidence="5">P08H-3</strain>
    </source>
</reference>
<dbReference type="PROSITE" id="PS50082">
    <property type="entry name" value="WD_REPEATS_2"/>
    <property type="match status" value="1"/>
</dbReference>
<organism evidence="5 6">
    <name type="scientific">Paralvinella palmiformis</name>
    <dbReference type="NCBI Taxonomy" id="53620"/>
    <lineage>
        <taxon>Eukaryota</taxon>
        <taxon>Metazoa</taxon>
        <taxon>Spiralia</taxon>
        <taxon>Lophotrochozoa</taxon>
        <taxon>Annelida</taxon>
        <taxon>Polychaeta</taxon>
        <taxon>Sedentaria</taxon>
        <taxon>Canalipalpata</taxon>
        <taxon>Terebellida</taxon>
        <taxon>Terebelliformia</taxon>
        <taxon>Alvinellidae</taxon>
        <taxon>Paralvinella</taxon>
    </lineage>
</organism>
<dbReference type="InterPro" id="IPR036322">
    <property type="entry name" value="WD40_repeat_dom_sf"/>
</dbReference>
<feature type="region of interest" description="Disordered" evidence="4">
    <location>
        <begin position="1"/>
        <end position="66"/>
    </location>
</feature>
<dbReference type="InterPro" id="IPR001680">
    <property type="entry name" value="WD40_rpt"/>
</dbReference>
<evidence type="ECO:0000313" key="5">
    <source>
        <dbReference type="EMBL" id="KAK2168766.1"/>
    </source>
</evidence>
<dbReference type="SUPFAM" id="SSF50978">
    <property type="entry name" value="WD40 repeat-like"/>
    <property type="match status" value="1"/>
</dbReference>
<feature type="compositionally biased region" description="Basic and acidic residues" evidence="4">
    <location>
        <begin position="54"/>
        <end position="66"/>
    </location>
</feature>
<dbReference type="Proteomes" id="UP001208570">
    <property type="component" value="Unassembled WGS sequence"/>
</dbReference>
<dbReference type="PANTHER" id="PTHR44019:SF8">
    <property type="entry name" value="POC1 CENTRIOLAR PROTEIN HOMOLOG"/>
    <property type="match status" value="1"/>
</dbReference>
<dbReference type="Gene3D" id="2.130.10.10">
    <property type="entry name" value="YVTN repeat-like/Quinoprotein amine dehydrogenase"/>
    <property type="match status" value="1"/>
</dbReference>
<evidence type="ECO:0000256" key="3">
    <source>
        <dbReference type="PROSITE-ProRule" id="PRU00221"/>
    </source>
</evidence>
<dbReference type="PANTHER" id="PTHR44019">
    <property type="entry name" value="WD REPEAT-CONTAINING PROTEIN 55"/>
    <property type="match status" value="1"/>
</dbReference>
<dbReference type="SMART" id="SM00320">
    <property type="entry name" value="WD40"/>
    <property type="match status" value="4"/>
</dbReference>
<keyword evidence="6" id="KW-1185">Reference proteome</keyword>
<gene>
    <name evidence="5" type="ORF">LSH36_14g03088</name>
</gene>
<dbReference type="InterPro" id="IPR015943">
    <property type="entry name" value="WD40/YVTN_repeat-like_dom_sf"/>
</dbReference>
<comment type="caution">
    <text evidence="5">The sequence shown here is derived from an EMBL/GenBank/DDBJ whole genome shotgun (WGS) entry which is preliminary data.</text>
</comment>
<evidence type="ECO:0008006" key="7">
    <source>
        <dbReference type="Google" id="ProtNLM"/>
    </source>
</evidence>
<feature type="repeat" description="WD" evidence="3">
    <location>
        <begin position="122"/>
        <end position="155"/>
    </location>
</feature>
<evidence type="ECO:0000256" key="4">
    <source>
        <dbReference type="SAM" id="MobiDB-lite"/>
    </source>
</evidence>